<dbReference type="Gene3D" id="1.10.357.10">
    <property type="entry name" value="Tetracycline Repressor, domain 2"/>
    <property type="match status" value="1"/>
</dbReference>
<protein>
    <recommendedName>
        <fullName evidence="3">Transcriptional regulator TetR C-terminal Firmicutes type domain-containing protein</fullName>
    </recommendedName>
</protein>
<dbReference type="OrthoDB" id="9810250at2"/>
<name>A0A1M6W8S9_SELRU</name>
<accession>A0A1M6W8S9</accession>
<sequence>MRYFKAYLEKVFANELNKHKQDVPQEYMLNHMVCDFAETVRWWTGHEQYSPKEISDFFFSTTPFA</sequence>
<dbReference type="Proteomes" id="UP000184263">
    <property type="component" value="Unassembled WGS sequence"/>
</dbReference>
<evidence type="ECO:0008006" key="3">
    <source>
        <dbReference type="Google" id="ProtNLM"/>
    </source>
</evidence>
<dbReference type="EMBL" id="FRBC01000023">
    <property type="protein sequence ID" value="SHK90038.1"/>
    <property type="molecule type" value="Genomic_DNA"/>
</dbReference>
<proteinExistence type="predicted"/>
<evidence type="ECO:0000313" key="1">
    <source>
        <dbReference type="EMBL" id="SHK90038.1"/>
    </source>
</evidence>
<dbReference type="AlphaFoldDB" id="A0A1M6W8S9"/>
<organism evidence="1 2">
    <name type="scientific">Selenomonas ruminantium</name>
    <dbReference type="NCBI Taxonomy" id="971"/>
    <lineage>
        <taxon>Bacteria</taxon>
        <taxon>Bacillati</taxon>
        <taxon>Bacillota</taxon>
        <taxon>Negativicutes</taxon>
        <taxon>Selenomonadales</taxon>
        <taxon>Selenomonadaceae</taxon>
        <taxon>Selenomonas</taxon>
    </lineage>
</organism>
<reference evidence="1 2" key="1">
    <citation type="submission" date="2016-11" db="EMBL/GenBank/DDBJ databases">
        <authorList>
            <person name="Jaros S."/>
            <person name="Januszkiewicz K."/>
            <person name="Wedrychowicz H."/>
        </authorList>
    </citation>
    <scope>NUCLEOTIDE SEQUENCE [LARGE SCALE GENOMIC DNA]</scope>
    <source>
        <strain evidence="1 2">HD4</strain>
    </source>
</reference>
<gene>
    <name evidence="1" type="ORF">SAMN05216582_12327</name>
</gene>
<evidence type="ECO:0000313" key="2">
    <source>
        <dbReference type="Proteomes" id="UP000184263"/>
    </source>
</evidence>